<evidence type="ECO:0008006" key="5">
    <source>
        <dbReference type="Google" id="ProtNLM"/>
    </source>
</evidence>
<organism evidence="3 4">
    <name type="scientific">Karstenula rhodostoma CBS 690.94</name>
    <dbReference type="NCBI Taxonomy" id="1392251"/>
    <lineage>
        <taxon>Eukaryota</taxon>
        <taxon>Fungi</taxon>
        <taxon>Dikarya</taxon>
        <taxon>Ascomycota</taxon>
        <taxon>Pezizomycotina</taxon>
        <taxon>Dothideomycetes</taxon>
        <taxon>Pleosporomycetidae</taxon>
        <taxon>Pleosporales</taxon>
        <taxon>Massarineae</taxon>
        <taxon>Didymosphaeriaceae</taxon>
        <taxon>Karstenula</taxon>
    </lineage>
</organism>
<reference evidence="3" key="1">
    <citation type="journal article" date="2020" name="Stud. Mycol.">
        <title>101 Dothideomycetes genomes: a test case for predicting lifestyles and emergence of pathogens.</title>
        <authorList>
            <person name="Haridas S."/>
            <person name="Albert R."/>
            <person name="Binder M."/>
            <person name="Bloem J."/>
            <person name="Labutti K."/>
            <person name="Salamov A."/>
            <person name="Andreopoulos B."/>
            <person name="Baker S."/>
            <person name="Barry K."/>
            <person name="Bills G."/>
            <person name="Bluhm B."/>
            <person name="Cannon C."/>
            <person name="Castanera R."/>
            <person name="Culley D."/>
            <person name="Daum C."/>
            <person name="Ezra D."/>
            <person name="Gonzalez J."/>
            <person name="Henrissat B."/>
            <person name="Kuo A."/>
            <person name="Liang C."/>
            <person name="Lipzen A."/>
            <person name="Lutzoni F."/>
            <person name="Magnuson J."/>
            <person name="Mondo S."/>
            <person name="Nolan M."/>
            <person name="Ohm R."/>
            <person name="Pangilinan J."/>
            <person name="Park H.-J."/>
            <person name="Ramirez L."/>
            <person name="Alfaro M."/>
            <person name="Sun H."/>
            <person name="Tritt A."/>
            <person name="Yoshinaga Y."/>
            <person name="Zwiers L.-H."/>
            <person name="Turgeon B."/>
            <person name="Goodwin S."/>
            <person name="Spatafora J."/>
            <person name="Crous P."/>
            <person name="Grigoriev I."/>
        </authorList>
    </citation>
    <scope>NUCLEOTIDE SEQUENCE</scope>
    <source>
        <strain evidence="3">CBS 690.94</strain>
    </source>
</reference>
<keyword evidence="4" id="KW-1185">Reference proteome</keyword>
<comment type="caution">
    <text evidence="3">The sequence shown here is derived from an EMBL/GenBank/DDBJ whole genome shotgun (WGS) entry which is preliminary data.</text>
</comment>
<evidence type="ECO:0000256" key="1">
    <source>
        <dbReference type="SAM" id="MobiDB-lite"/>
    </source>
</evidence>
<evidence type="ECO:0000313" key="4">
    <source>
        <dbReference type="Proteomes" id="UP000799764"/>
    </source>
</evidence>
<dbReference type="OrthoDB" id="5429716at2759"/>
<evidence type="ECO:0000256" key="2">
    <source>
        <dbReference type="SAM" id="Phobius"/>
    </source>
</evidence>
<feature type="region of interest" description="Disordered" evidence="1">
    <location>
        <begin position="1"/>
        <end position="21"/>
    </location>
</feature>
<feature type="region of interest" description="Disordered" evidence="1">
    <location>
        <begin position="314"/>
        <end position="367"/>
    </location>
</feature>
<keyword evidence="2" id="KW-0812">Transmembrane</keyword>
<feature type="compositionally biased region" description="Low complexity" evidence="1">
    <location>
        <begin position="171"/>
        <end position="196"/>
    </location>
</feature>
<name>A0A9P4UDN2_9PLEO</name>
<dbReference type="EMBL" id="MU001499">
    <property type="protein sequence ID" value="KAF2445568.1"/>
    <property type="molecule type" value="Genomic_DNA"/>
</dbReference>
<evidence type="ECO:0000313" key="3">
    <source>
        <dbReference type="EMBL" id="KAF2445568.1"/>
    </source>
</evidence>
<feature type="transmembrane region" description="Helical" evidence="2">
    <location>
        <begin position="213"/>
        <end position="234"/>
    </location>
</feature>
<dbReference type="Proteomes" id="UP000799764">
    <property type="component" value="Unassembled WGS sequence"/>
</dbReference>
<proteinExistence type="predicted"/>
<accession>A0A9P4UDN2</accession>
<keyword evidence="2" id="KW-1133">Transmembrane helix</keyword>
<dbReference type="CDD" id="cd12087">
    <property type="entry name" value="TM_EGFR-like"/>
    <property type="match status" value="1"/>
</dbReference>
<keyword evidence="2" id="KW-0472">Membrane</keyword>
<sequence length="367" mass="38146">MTSTTRSLHHPWSTPWATPPPSSCSTLILASSTINYGATCAFPEEDASTSIIPFNTACLPWLASATPASNAFYSPATACPPSWSAVATQTSGLAQAVEGETALSCCPNGFEDGGSGVCKPANTGIFAVVQCGEADAEENESRTYAGASWPASATVSVPALQLRFRAVDASSTGSRTTSASTSASASASGTPSGTNTTEEEAGGGGGLSIGAKAAIGVVIPLAFILLALGIFFLWRRRRHNKAVERHEEAFTEMKPYSDTTSPNIIESTSGISQHHNANETPEWNTELEATEAQRQRDAVPATVPAAVPTAVPAASAAQSPVSELGGLARKPRKPVPAVEMEGSPIAAEMDVSKYMAYQPPRDRTQDR</sequence>
<protein>
    <recommendedName>
        <fullName evidence="5">Mid2 domain-containing protein</fullName>
    </recommendedName>
</protein>
<gene>
    <name evidence="3" type="ORF">P171DRAFT_267900</name>
</gene>
<dbReference type="AlphaFoldDB" id="A0A9P4UDN2"/>
<feature type="region of interest" description="Disordered" evidence="1">
    <location>
        <begin position="171"/>
        <end position="202"/>
    </location>
</feature>